<dbReference type="PANTHER" id="PTHR48090">
    <property type="entry name" value="UNDECAPRENYL-PHOSPHATE 4-DEOXY-4-FORMAMIDO-L-ARABINOSE TRANSFERASE-RELATED"/>
    <property type="match status" value="1"/>
</dbReference>
<evidence type="ECO:0000259" key="10">
    <source>
        <dbReference type="Pfam" id="PF00535"/>
    </source>
</evidence>
<dbReference type="InterPro" id="IPR029044">
    <property type="entry name" value="Nucleotide-diphossugar_trans"/>
</dbReference>
<reference evidence="11 12" key="1">
    <citation type="submission" date="2016-09" db="EMBL/GenBank/DDBJ databases">
        <title>Vagococcus teuberi sp. nov., isolated from the Malian artisanal sour milk fene.</title>
        <authorList>
            <person name="Wullschleger S."/>
            <person name="Seifert C."/>
            <person name="Baumgartner S."/>
            <person name="Lacroix C."/>
            <person name="Bonfoh B."/>
            <person name="Stevens M.J."/>
            <person name="Meile L."/>
        </authorList>
    </citation>
    <scope>NUCLEOTIDE SEQUENCE [LARGE SCALE GENOMIC DNA]</scope>
    <source>
        <strain evidence="11 12">DSM 21459</strain>
    </source>
</reference>
<dbReference type="InterPro" id="IPR001173">
    <property type="entry name" value="Glyco_trans_2-like"/>
</dbReference>
<keyword evidence="11" id="KW-0378">Hydrolase</keyword>
<keyword evidence="2" id="KW-1003">Cell membrane</keyword>
<evidence type="ECO:0000256" key="2">
    <source>
        <dbReference type="ARBA" id="ARBA00022475"/>
    </source>
</evidence>
<dbReference type="EMBL" id="CP017267">
    <property type="protein sequence ID" value="APB32224.1"/>
    <property type="molecule type" value="Genomic_DNA"/>
</dbReference>
<sequence length="318" mass="36624">MYNEAANLNELYTQLNALSNQYTRNYEFEFLFVNDGSVDQSIEIIKTLSNSDSRVKCVDLSRNFGKEIAMLAGFDHATGDAIIIMDADLQHPPSTIPKMITEWEKGYQDVYGKRVTRHGESFFKKEFSKLYYKILTHFSSVPVIPAVGDFRLLDRKCIDSIKRIRETQRYTKGIYMWIGFKKKEVTFEANERFAGETKWQFKSLVKLAIDGIISDSVVPLKLSLYSGIIIALFSFLYLIYTLITTILYGSTTPGFPTLTILLLFLSGTQLFFIGIIGEYIGKIFIEVKRRPPYLVQEFISKEETHKHIARNEETNIED</sequence>
<dbReference type="PANTHER" id="PTHR48090:SF8">
    <property type="entry name" value="GLYCOSYLTRANSFERASE CSBB-RELATED"/>
    <property type="match status" value="1"/>
</dbReference>
<dbReference type="InterPro" id="IPR050256">
    <property type="entry name" value="Glycosyltransferase_2"/>
</dbReference>
<feature type="domain" description="Glycosyltransferase 2-like" evidence="10">
    <location>
        <begin position="1"/>
        <end position="158"/>
    </location>
</feature>
<evidence type="ECO:0000256" key="3">
    <source>
        <dbReference type="ARBA" id="ARBA00022676"/>
    </source>
</evidence>
<evidence type="ECO:0000256" key="1">
    <source>
        <dbReference type="ARBA" id="ARBA00004651"/>
    </source>
</evidence>
<organism evidence="11 12">
    <name type="scientific">Vagococcus teuberi</name>
    <dbReference type="NCBI Taxonomy" id="519472"/>
    <lineage>
        <taxon>Bacteria</taxon>
        <taxon>Bacillati</taxon>
        <taxon>Bacillota</taxon>
        <taxon>Bacilli</taxon>
        <taxon>Lactobacillales</taxon>
        <taxon>Enterococcaceae</taxon>
        <taxon>Vagococcus</taxon>
    </lineage>
</organism>
<evidence type="ECO:0000256" key="5">
    <source>
        <dbReference type="ARBA" id="ARBA00022692"/>
    </source>
</evidence>
<dbReference type="Proteomes" id="UP000191200">
    <property type="component" value="Chromosome"/>
</dbReference>
<evidence type="ECO:0000256" key="6">
    <source>
        <dbReference type="ARBA" id="ARBA00022989"/>
    </source>
</evidence>
<keyword evidence="3" id="KW-0328">Glycosyltransferase</keyword>
<dbReference type="Pfam" id="PF00535">
    <property type="entry name" value="Glycos_transf_2"/>
    <property type="match status" value="1"/>
</dbReference>
<evidence type="ECO:0000256" key="8">
    <source>
        <dbReference type="ARBA" id="ARBA00038152"/>
    </source>
</evidence>
<dbReference type="GO" id="GO:0016757">
    <property type="term" value="F:glycosyltransferase activity"/>
    <property type="evidence" value="ECO:0007669"/>
    <property type="project" value="UniProtKB-KW"/>
</dbReference>
<accession>A0A1J0A8F5</accession>
<evidence type="ECO:0000313" key="12">
    <source>
        <dbReference type="Proteomes" id="UP000191200"/>
    </source>
</evidence>
<evidence type="ECO:0000256" key="9">
    <source>
        <dbReference type="SAM" id="Phobius"/>
    </source>
</evidence>
<keyword evidence="5 9" id="KW-0812">Transmembrane</keyword>
<feature type="transmembrane region" description="Helical" evidence="9">
    <location>
        <begin position="260"/>
        <end position="280"/>
    </location>
</feature>
<dbReference type="GO" id="GO:0016787">
    <property type="term" value="F:hydrolase activity"/>
    <property type="evidence" value="ECO:0007669"/>
    <property type="project" value="UniProtKB-KW"/>
</dbReference>
<proteinExistence type="inferred from homology"/>
<keyword evidence="6 9" id="KW-1133">Transmembrane helix</keyword>
<keyword evidence="7 9" id="KW-0472">Membrane</keyword>
<dbReference type="CDD" id="cd04187">
    <property type="entry name" value="DPM1_like_bac"/>
    <property type="match status" value="1"/>
</dbReference>
<gene>
    <name evidence="11" type="ORF">BHY08_04675</name>
</gene>
<evidence type="ECO:0000256" key="4">
    <source>
        <dbReference type="ARBA" id="ARBA00022679"/>
    </source>
</evidence>
<comment type="similarity">
    <text evidence="8">Belongs to the glycosyltransferase 2 family. GtrB subfamily.</text>
</comment>
<dbReference type="AlphaFoldDB" id="A0A1J0A8F5"/>
<feature type="transmembrane region" description="Helical" evidence="9">
    <location>
        <begin position="222"/>
        <end position="248"/>
    </location>
</feature>
<evidence type="ECO:0000313" key="11">
    <source>
        <dbReference type="EMBL" id="APB32224.1"/>
    </source>
</evidence>
<dbReference type="SUPFAM" id="SSF53448">
    <property type="entry name" value="Nucleotide-diphospho-sugar transferases"/>
    <property type="match status" value="1"/>
</dbReference>
<keyword evidence="4" id="KW-0808">Transferase</keyword>
<evidence type="ECO:0000256" key="7">
    <source>
        <dbReference type="ARBA" id="ARBA00023136"/>
    </source>
</evidence>
<dbReference type="Gene3D" id="3.90.550.10">
    <property type="entry name" value="Spore Coat Polysaccharide Biosynthesis Protein SpsA, Chain A"/>
    <property type="match status" value="1"/>
</dbReference>
<dbReference type="KEGG" id="vte:BHY08_04675"/>
<dbReference type="FunFam" id="3.90.550.10:FF:000079">
    <property type="entry name" value="Probable glycosyl transferase"/>
    <property type="match status" value="1"/>
</dbReference>
<dbReference type="GO" id="GO:0005886">
    <property type="term" value="C:plasma membrane"/>
    <property type="evidence" value="ECO:0007669"/>
    <property type="project" value="UniProtKB-SubCell"/>
</dbReference>
<comment type="subcellular location">
    <subcellularLocation>
        <location evidence="1">Cell membrane</location>
        <topology evidence="1">Multi-pass membrane protein</topology>
    </subcellularLocation>
</comment>
<dbReference type="STRING" id="519472.BHY08_04675"/>
<name>A0A1J0A8F5_9ENTE</name>
<protein>
    <submittedName>
        <fullName evidence="11">Glycosyl hydrolase</fullName>
    </submittedName>
</protein>
<keyword evidence="12" id="KW-1185">Reference proteome</keyword>